<dbReference type="GO" id="GO:0005576">
    <property type="term" value="C:extracellular region"/>
    <property type="evidence" value="ECO:0007669"/>
    <property type="project" value="UniProtKB-SubCell"/>
</dbReference>
<evidence type="ECO:0000313" key="5">
    <source>
        <dbReference type="Proteomes" id="UP000019254"/>
    </source>
</evidence>
<dbReference type="Pfam" id="PF01522">
    <property type="entry name" value="Polysacc_deac_1"/>
    <property type="match status" value="1"/>
</dbReference>
<evidence type="ECO:0000313" key="4">
    <source>
        <dbReference type="EMBL" id="EUJ27319.1"/>
    </source>
</evidence>
<evidence type="ECO:0000259" key="3">
    <source>
        <dbReference type="Pfam" id="PF01522"/>
    </source>
</evidence>
<dbReference type="Gene3D" id="3.20.20.370">
    <property type="entry name" value="Glycoside hydrolase/deacetylase"/>
    <property type="match status" value="1"/>
</dbReference>
<accession>W7BJR9</accession>
<dbReference type="PANTHER" id="PTHR34216:SF3">
    <property type="entry name" value="POLY-BETA-1,6-N-ACETYL-D-GLUCOSAMINE N-DEACETYLASE"/>
    <property type="match status" value="1"/>
</dbReference>
<dbReference type="PANTHER" id="PTHR34216">
    <property type="match status" value="1"/>
</dbReference>
<dbReference type="EMBL" id="AODE01000026">
    <property type="protein sequence ID" value="EUJ27319.1"/>
    <property type="molecule type" value="Genomic_DNA"/>
</dbReference>
<dbReference type="GO" id="GO:0005975">
    <property type="term" value="P:carbohydrate metabolic process"/>
    <property type="evidence" value="ECO:0007669"/>
    <property type="project" value="InterPro"/>
</dbReference>
<dbReference type="InterPro" id="IPR051398">
    <property type="entry name" value="Polysacch_Deacetylase"/>
</dbReference>
<evidence type="ECO:0000256" key="1">
    <source>
        <dbReference type="ARBA" id="ARBA00004613"/>
    </source>
</evidence>
<dbReference type="InterPro" id="IPR036116">
    <property type="entry name" value="FN3_sf"/>
</dbReference>
<evidence type="ECO:0000256" key="2">
    <source>
        <dbReference type="ARBA" id="ARBA00022729"/>
    </source>
</evidence>
<comment type="caution">
    <text evidence="4">The sequence shown here is derived from an EMBL/GenBank/DDBJ whole genome shotgun (WGS) entry which is preliminary data.</text>
</comment>
<comment type="subcellular location">
    <subcellularLocation>
        <location evidence="1">Secreted</location>
    </subcellularLocation>
</comment>
<keyword evidence="2" id="KW-0732">Signal</keyword>
<dbReference type="GO" id="GO:0016810">
    <property type="term" value="F:hydrolase activity, acting on carbon-nitrogen (but not peptide) bonds"/>
    <property type="evidence" value="ECO:0007669"/>
    <property type="project" value="InterPro"/>
</dbReference>
<protein>
    <recommendedName>
        <fullName evidence="3">NodB homology domain-containing protein</fullName>
    </recommendedName>
</protein>
<dbReference type="PATRIC" id="fig|1265820.5.peg.2635"/>
<dbReference type="AlphaFoldDB" id="W7BJR9"/>
<dbReference type="SUPFAM" id="SSF49265">
    <property type="entry name" value="Fibronectin type III"/>
    <property type="match status" value="1"/>
</dbReference>
<dbReference type="STRING" id="1265820.PCORN_13347"/>
<name>W7BJR9_9LIST</name>
<gene>
    <name evidence="4" type="ORF">PCORN_13347</name>
</gene>
<proteinExistence type="predicted"/>
<dbReference type="InterPro" id="IPR011330">
    <property type="entry name" value="Glyco_hydro/deAcase_b/a-brl"/>
</dbReference>
<dbReference type="Proteomes" id="UP000019254">
    <property type="component" value="Unassembled WGS sequence"/>
</dbReference>
<reference evidence="4 5" key="1">
    <citation type="journal article" date="2014" name="Int. J. Syst. Evol. Microbiol.">
        <title>Listeria floridensis sp. nov., Listeria aquatica sp. nov., Listeria cornellensis sp. nov., Listeria riparia sp. nov. and Listeria grandensis sp. nov., from agricultural and natural environments.</title>
        <authorList>
            <person name="den Bakker H.C."/>
            <person name="Warchocki S."/>
            <person name="Wright E.M."/>
            <person name="Allred A.F."/>
            <person name="Ahlstrom C."/>
            <person name="Manuel C.S."/>
            <person name="Stasiewicz M.J."/>
            <person name="Burrell A."/>
            <person name="Roof S."/>
            <person name="Strawn L."/>
            <person name="Fortes E.D."/>
            <person name="Nightingale K.K."/>
            <person name="Kephart D."/>
            <person name="Wiedmann M."/>
        </authorList>
    </citation>
    <scope>NUCLEOTIDE SEQUENCE [LARGE SCALE GENOMIC DNA]</scope>
    <source>
        <strain evidence="5">FSL F6-969</strain>
    </source>
</reference>
<keyword evidence="5" id="KW-1185">Reference proteome</keyword>
<sequence>MLRISGETRPRRFSSSPAQVTGLVYSTYYSASVSAVNGVTEGESSNIVTQKTLLPGPLMVRFLFGDTYMNGTAVNSPSVTNCRLYRKGESTALLTGTVTAGVLRIYVLNNPNIIAGNEYDVRALDGNPNSPTSIPGMATTITAELPKLVLNPINSTTKAISGATEANGIVRINVDNVNRTTVTADASGQFSTISSSVTTNSLVKVEARVGNIYPKLIAVRVDSGTTAIPTLPERTLVEMESFLDVTKWQLQSGAGTSRSADTVNTKDIQSIKLTADKVIAFMRNTTFDIDVSTKTAYECRLYVADVTTLDKVIVYLANDTTLANNISFTINSYELVTGWNTVTVALGSGKITGTFTSTQSIKAMQVRVEPKIDAKADVSFDLVSSVQANKGNILFVFDDAWKEAQVGITSLESKGLRASIGVVEINETDSRFMTNAELKSLNLKGHDLANHTKDHPHLNTLSKADQRTQFDSCKAYLTTNSWTRANDATIYPYGDYNTDTLLALSEGMYRFGRTLTSGLEINTPVSNYLVRTYNLTPDRTVAMAKNMIDYAIQTGSTLVFLNHRLGTTEQMVDTMFWRSDWFEQLATYAKQKVDNQTASVITIADWLLQ</sequence>
<dbReference type="SUPFAM" id="SSF88713">
    <property type="entry name" value="Glycoside hydrolase/deacetylase"/>
    <property type="match status" value="1"/>
</dbReference>
<feature type="domain" description="NodB homology" evidence="3">
    <location>
        <begin position="388"/>
        <end position="507"/>
    </location>
</feature>
<dbReference type="InterPro" id="IPR002509">
    <property type="entry name" value="NODB_dom"/>
</dbReference>
<organism evidence="4 5">
    <name type="scientific">Listeria cornellensis FSL F6-0969</name>
    <dbReference type="NCBI Taxonomy" id="1265820"/>
    <lineage>
        <taxon>Bacteria</taxon>
        <taxon>Bacillati</taxon>
        <taxon>Bacillota</taxon>
        <taxon>Bacilli</taxon>
        <taxon>Bacillales</taxon>
        <taxon>Listeriaceae</taxon>
        <taxon>Listeria</taxon>
    </lineage>
</organism>